<keyword evidence="2" id="KW-1185">Reference proteome</keyword>
<evidence type="ECO:0000313" key="1">
    <source>
        <dbReference type="EMBL" id="KAH3876908.1"/>
    </source>
</evidence>
<dbReference type="Proteomes" id="UP000828390">
    <property type="component" value="Unassembled WGS sequence"/>
</dbReference>
<dbReference type="EMBL" id="JAIWYP010000001">
    <property type="protein sequence ID" value="KAH3876908.1"/>
    <property type="molecule type" value="Genomic_DNA"/>
</dbReference>
<evidence type="ECO:0000313" key="2">
    <source>
        <dbReference type="Proteomes" id="UP000828390"/>
    </source>
</evidence>
<protein>
    <submittedName>
        <fullName evidence="1">Uncharacterized protein</fullName>
    </submittedName>
</protein>
<comment type="caution">
    <text evidence="1">The sequence shown here is derived from an EMBL/GenBank/DDBJ whole genome shotgun (WGS) entry which is preliminary data.</text>
</comment>
<accession>A0A9D4MI10</accession>
<dbReference type="AlphaFoldDB" id="A0A9D4MI10"/>
<organism evidence="1 2">
    <name type="scientific">Dreissena polymorpha</name>
    <name type="common">Zebra mussel</name>
    <name type="synonym">Mytilus polymorpha</name>
    <dbReference type="NCBI Taxonomy" id="45954"/>
    <lineage>
        <taxon>Eukaryota</taxon>
        <taxon>Metazoa</taxon>
        <taxon>Spiralia</taxon>
        <taxon>Lophotrochozoa</taxon>
        <taxon>Mollusca</taxon>
        <taxon>Bivalvia</taxon>
        <taxon>Autobranchia</taxon>
        <taxon>Heteroconchia</taxon>
        <taxon>Euheterodonta</taxon>
        <taxon>Imparidentia</taxon>
        <taxon>Neoheterodontei</taxon>
        <taxon>Myida</taxon>
        <taxon>Dreissenoidea</taxon>
        <taxon>Dreissenidae</taxon>
        <taxon>Dreissena</taxon>
    </lineage>
</organism>
<gene>
    <name evidence="1" type="ORF">DPMN_000760</name>
</gene>
<reference evidence="1" key="1">
    <citation type="journal article" date="2019" name="bioRxiv">
        <title>The Genome of the Zebra Mussel, Dreissena polymorpha: A Resource for Invasive Species Research.</title>
        <authorList>
            <person name="McCartney M.A."/>
            <person name="Auch B."/>
            <person name="Kono T."/>
            <person name="Mallez S."/>
            <person name="Zhang Y."/>
            <person name="Obille A."/>
            <person name="Becker A."/>
            <person name="Abrahante J.E."/>
            <person name="Garbe J."/>
            <person name="Badalamenti J.P."/>
            <person name="Herman A."/>
            <person name="Mangelson H."/>
            <person name="Liachko I."/>
            <person name="Sullivan S."/>
            <person name="Sone E.D."/>
            <person name="Koren S."/>
            <person name="Silverstein K.A.T."/>
            <person name="Beckman K.B."/>
            <person name="Gohl D.M."/>
        </authorList>
    </citation>
    <scope>NUCLEOTIDE SEQUENCE</scope>
    <source>
        <strain evidence="1">Duluth1</strain>
        <tissue evidence="1">Whole animal</tissue>
    </source>
</reference>
<proteinExistence type="predicted"/>
<name>A0A9D4MI10_DREPO</name>
<reference evidence="1" key="2">
    <citation type="submission" date="2020-11" db="EMBL/GenBank/DDBJ databases">
        <authorList>
            <person name="McCartney M.A."/>
            <person name="Auch B."/>
            <person name="Kono T."/>
            <person name="Mallez S."/>
            <person name="Becker A."/>
            <person name="Gohl D.M."/>
            <person name="Silverstein K.A.T."/>
            <person name="Koren S."/>
            <person name="Bechman K.B."/>
            <person name="Herman A."/>
            <person name="Abrahante J.E."/>
            <person name="Garbe J."/>
        </authorList>
    </citation>
    <scope>NUCLEOTIDE SEQUENCE</scope>
    <source>
        <strain evidence="1">Duluth1</strain>
        <tissue evidence="1">Whole animal</tissue>
    </source>
</reference>
<sequence>MASLLVHETDPGHHLQDAYALTNPAIPMFRRAVDYSKYFAAPVHFPFYTTYSEVHVRVIVHTLGSCSVKRGCNACA</sequence>